<evidence type="ECO:0000259" key="7">
    <source>
        <dbReference type="PROSITE" id="PS51372"/>
    </source>
</evidence>
<reference evidence="8 11" key="3">
    <citation type="submission" date="2019-06" db="EMBL/GenBank/DDBJ databases">
        <title>Whole genome shotgun sequence of Brevibacillus reuszeri NBRC 15719.</title>
        <authorList>
            <person name="Hosoyama A."/>
            <person name="Uohara A."/>
            <person name="Ohji S."/>
            <person name="Ichikawa N."/>
        </authorList>
    </citation>
    <scope>NUCLEOTIDE SEQUENCE [LARGE SCALE GENOMIC DNA]</scope>
    <source>
        <strain evidence="8 11">NBRC 15719</strain>
    </source>
</reference>
<keyword evidence="3" id="KW-0805">Transcription regulation</keyword>
<dbReference type="InterPro" id="IPR036390">
    <property type="entry name" value="WH_DNA-bd_sf"/>
</dbReference>
<dbReference type="InterPro" id="IPR036095">
    <property type="entry name" value="PTS_EIIB-like_sf"/>
</dbReference>
<dbReference type="PANTHER" id="PTHR30185">
    <property type="entry name" value="CRYPTIC BETA-GLUCOSIDE BGL OPERON ANTITERMINATOR"/>
    <property type="match status" value="1"/>
</dbReference>
<dbReference type="AlphaFoldDB" id="A0A0K9YSG6"/>
<dbReference type="GO" id="GO:0008982">
    <property type="term" value="F:protein-N(PI)-phosphohistidine-sugar phosphotransferase activity"/>
    <property type="evidence" value="ECO:0007669"/>
    <property type="project" value="InterPro"/>
</dbReference>
<dbReference type="Gene3D" id="3.40.50.2300">
    <property type="match status" value="1"/>
</dbReference>
<reference evidence="10" key="1">
    <citation type="submission" date="2015-07" db="EMBL/GenBank/DDBJ databases">
        <title>Genome sequencing project for genomic taxonomy and phylogenomics of Bacillus-like bacteria.</title>
        <authorList>
            <person name="Liu B."/>
            <person name="Wang J."/>
            <person name="Zhu Y."/>
            <person name="Liu G."/>
            <person name="Chen Q."/>
            <person name="Chen Z."/>
            <person name="Lan J."/>
            <person name="Che J."/>
            <person name="Ge C."/>
            <person name="Shi H."/>
            <person name="Pan Z."/>
            <person name="Liu X."/>
        </authorList>
    </citation>
    <scope>NUCLEOTIDE SEQUENCE [LARGE SCALE GENOMIC DNA]</scope>
    <source>
        <strain evidence="10">DSM 9887</strain>
    </source>
</reference>
<dbReference type="InterPro" id="IPR011608">
    <property type="entry name" value="PRD"/>
</dbReference>
<evidence type="ECO:0000313" key="8">
    <source>
        <dbReference type="EMBL" id="GED67342.1"/>
    </source>
</evidence>
<dbReference type="GO" id="GO:0006355">
    <property type="term" value="P:regulation of DNA-templated transcription"/>
    <property type="evidence" value="ECO:0007669"/>
    <property type="project" value="InterPro"/>
</dbReference>
<gene>
    <name evidence="8" type="primary">mtlR</name>
    <name evidence="9" type="ORF">ADS79_23225</name>
    <name evidence="8" type="ORF">BRE01_10440</name>
</gene>
<dbReference type="PROSITE" id="PS51094">
    <property type="entry name" value="PTS_EIIA_TYPE_2"/>
    <property type="match status" value="1"/>
</dbReference>
<dbReference type="InterPro" id="IPR013011">
    <property type="entry name" value="PTS_EIIB_2"/>
</dbReference>
<dbReference type="Gene3D" id="1.10.10.10">
    <property type="entry name" value="Winged helix-like DNA-binding domain superfamily/Winged helix DNA-binding domain"/>
    <property type="match status" value="1"/>
</dbReference>
<dbReference type="InterPro" id="IPR002178">
    <property type="entry name" value="PTS_EIIA_type-2_dom"/>
</dbReference>
<evidence type="ECO:0000313" key="10">
    <source>
        <dbReference type="Proteomes" id="UP000036834"/>
    </source>
</evidence>
<evidence type="ECO:0000256" key="1">
    <source>
        <dbReference type="ARBA" id="ARBA00022679"/>
    </source>
</evidence>
<keyword evidence="1" id="KW-0808">Transferase</keyword>
<keyword evidence="11" id="KW-1185">Reference proteome</keyword>
<feature type="domain" description="PRD" evidence="7">
    <location>
        <begin position="311"/>
        <end position="416"/>
    </location>
</feature>
<evidence type="ECO:0000313" key="9">
    <source>
        <dbReference type="EMBL" id="KNB71669.1"/>
    </source>
</evidence>
<accession>A0A0K9YSG6</accession>
<dbReference type="InterPro" id="IPR013196">
    <property type="entry name" value="HTH_11"/>
</dbReference>
<dbReference type="InterPro" id="IPR050661">
    <property type="entry name" value="BglG_antiterminators"/>
</dbReference>
<dbReference type="PROSITE" id="PS51099">
    <property type="entry name" value="PTS_EIIB_TYPE_2"/>
    <property type="match status" value="1"/>
</dbReference>
<dbReference type="Pfam" id="PF00874">
    <property type="entry name" value="PRD"/>
    <property type="match status" value="2"/>
</dbReference>
<protein>
    <submittedName>
        <fullName evidence="8 9">Transcriptional regulator</fullName>
    </submittedName>
</protein>
<dbReference type="InterPro" id="IPR016152">
    <property type="entry name" value="PTrfase/Anion_transptr"/>
</dbReference>
<dbReference type="PATRIC" id="fig|54915.3.peg.3779"/>
<dbReference type="Gene3D" id="3.40.930.10">
    <property type="entry name" value="Mannitol-specific EII, Chain A"/>
    <property type="match status" value="1"/>
</dbReference>
<evidence type="ECO:0000256" key="3">
    <source>
        <dbReference type="ARBA" id="ARBA00023015"/>
    </source>
</evidence>
<dbReference type="Gene3D" id="1.10.1790.10">
    <property type="entry name" value="PRD domain"/>
    <property type="match status" value="2"/>
</dbReference>
<evidence type="ECO:0000259" key="6">
    <source>
        <dbReference type="PROSITE" id="PS51099"/>
    </source>
</evidence>
<evidence type="ECO:0000256" key="2">
    <source>
        <dbReference type="ARBA" id="ARBA00022737"/>
    </source>
</evidence>
<dbReference type="SUPFAM" id="SSF52794">
    <property type="entry name" value="PTS system IIB component-like"/>
    <property type="match status" value="1"/>
</dbReference>
<dbReference type="PANTHER" id="PTHR30185:SF18">
    <property type="entry name" value="TRANSCRIPTIONAL REGULATOR MTLR"/>
    <property type="match status" value="1"/>
</dbReference>
<dbReference type="Proteomes" id="UP000036834">
    <property type="component" value="Unassembled WGS sequence"/>
</dbReference>
<dbReference type="SUPFAM" id="SSF46785">
    <property type="entry name" value="Winged helix' DNA-binding domain"/>
    <property type="match status" value="1"/>
</dbReference>
<dbReference type="EMBL" id="LGIQ01000009">
    <property type="protein sequence ID" value="KNB71669.1"/>
    <property type="molecule type" value="Genomic_DNA"/>
</dbReference>
<evidence type="ECO:0000259" key="5">
    <source>
        <dbReference type="PROSITE" id="PS51094"/>
    </source>
</evidence>
<name>A0A0K9YSG6_9BACL</name>
<dbReference type="InterPro" id="IPR036634">
    <property type="entry name" value="PRD_sf"/>
</dbReference>
<feature type="domain" description="PTS EIIA type-2" evidence="5">
    <location>
        <begin position="539"/>
        <end position="686"/>
    </location>
</feature>
<dbReference type="SUPFAM" id="SSF55804">
    <property type="entry name" value="Phoshotransferase/anion transport protein"/>
    <property type="match status" value="1"/>
</dbReference>
<dbReference type="PROSITE" id="PS51372">
    <property type="entry name" value="PRD_2"/>
    <property type="match status" value="2"/>
</dbReference>
<keyword evidence="2" id="KW-0677">Repeat</keyword>
<dbReference type="Proteomes" id="UP000319578">
    <property type="component" value="Unassembled WGS sequence"/>
</dbReference>
<evidence type="ECO:0000313" key="11">
    <source>
        <dbReference type="Proteomes" id="UP000319578"/>
    </source>
</evidence>
<feature type="domain" description="PTS EIIB type-2" evidence="6">
    <location>
        <begin position="420"/>
        <end position="509"/>
    </location>
</feature>
<dbReference type="SUPFAM" id="SSF63520">
    <property type="entry name" value="PTS-regulatory domain, PRD"/>
    <property type="match status" value="2"/>
</dbReference>
<keyword evidence="4" id="KW-0804">Transcription</keyword>
<dbReference type="InterPro" id="IPR036388">
    <property type="entry name" value="WH-like_DNA-bd_sf"/>
</dbReference>
<dbReference type="EMBL" id="BJON01000004">
    <property type="protein sequence ID" value="GED67342.1"/>
    <property type="molecule type" value="Genomic_DNA"/>
</dbReference>
<dbReference type="CDD" id="cd05568">
    <property type="entry name" value="PTS_IIB_bgl_like"/>
    <property type="match status" value="1"/>
</dbReference>
<organism evidence="9 10">
    <name type="scientific">Brevibacillus reuszeri</name>
    <dbReference type="NCBI Taxonomy" id="54915"/>
    <lineage>
        <taxon>Bacteria</taxon>
        <taxon>Bacillati</taxon>
        <taxon>Bacillota</taxon>
        <taxon>Bacilli</taxon>
        <taxon>Bacillales</taxon>
        <taxon>Paenibacillaceae</taxon>
        <taxon>Brevibacillus</taxon>
    </lineage>
</organism>
<dbReference type="RefSeq" id="WP_049740713.1">
    <property type="nucleotide sequence ID" value="NZ_BJON01000004.1"/>
</dbReference>
<dbReference type="OrthoDB" id="9776005at2"/>
<dbReference type="Pfam" id="PF08279">
    <property type="entry name" value="HTH_11"/>
    <property type="match status" value="1"/>
</dbReference>
<dbReference type="GO" id="GO:0009401">
    <property type="term" value="P:phosphoenolpyruvate-dependent sugar phosphotransferase system"/>
    <property type="evidence" value="ECO:0007669"/>
    <property type="project" value="InterPro"/>
</dbReference>
<dbReference type="STRING" id="54915.ADS79_23225"/>
<feature type="domain" description="PRD" evidence="7">
    <location>
        <begin position="201"/>
        <end position="306"/>
    </location>
</feature>
<sequence>MQISSRQRSIVEVLMQEQKGATVGYIAEHIGVSARTIHRELEAVEELLAEYGMKLKRKAGAGVEIVGTEEQKQSLRTSVLHQTTTQFPAQERKVIILCSLLEASEPVKLISLAIDLKVTTATISHDLDDLEVLLARYELSLLRKRGYGVELLGTESSKRRMISRLISEHLDDHEMIGVIKENIQNKALRNIDSISERLLGLIDREKLIKVENALNNLEDDLPYHLADSAYIGLVTHLALAVERVEKGENIHFDEKTLSELTDTAEYKAAERIIERLQLMFQMEIPTAEIGYITMHLRGAKLRHSQEESFWPENTELMTTTYRLIQLCEERLGVPLKEDSSLFHGLLTHLEPALYRLKRKMEIRNPILDQIKSNYDELFMVVQEAVAVVFPQFEVPEEEIGYLVMHLGAALERTRQEQQRYRALVVCSSGIGSSKILATRIKKEIPEIVSLQNLSMFDLGDIPASEYDLIISTIPLPLTPMEYVVVSPLLPPDDIQKIKFHLHSTGERQPVSKEMTVASARKNPVGLLLEMQNYSRYASDIVEGLWVREWDNRELDLRTLLGKMTQDLLESQAIQAVDPVVQQLLDRQKLGGLGIPGTSMALFHGRNDHVKKVSFTIHRLQEPLLLKSMDDEEMSIHLLLLMLGPRDVPQEGLEVLSELSSLLIEEELQSVLEIGETQQIADYIADQLYSFCLKKIGWERTK</sequence>
<comment type="caution">
    <text evidence="9">The sequence shown here is derived from an EMBL/GenBank/DDBJ whole genome shotgun (WGS) entry which is preliminary data.</text>
</comment>
<proteinExistence type="predicted"/>
<dbReference type="Pfam" id="PF00359">
    <property type="entry name" value="PTS_EIIA_2"/>
    <property type="match status" value="1"/>
</dbReference>
<reference evidence="9" key="2">
    <citation type="submission" date="2015-07" db="EMBL/GenBank/DDBJ databases">
        <title>MeaNS - Measles Nucleotide Surveillance Program.</title>
        <authorList>
            <person name="Tran T."/>
            <person name="Druce J."/>
        </authorList>
    </citation>
    <scope>NUCLEOTIDE SEQUENCE</scope>
    <source>
        <strain evidence="9">DSM 9887</strain>
    </source>
</reference>
<evidence type="ECO:0000256" key="4">
    <source>
        <dbReference type="ARBA" id="ARBA00023163"/>
    </source>
</evidence>